<keyword evidence="3" id="KW-1185">Reference proteome</keyword>
<dbReference type="EMBL" id="BAFE01000021">
    <property type="protein sequence ID" value="GAB47639.1"/>
    <property type="molecule type" value="Genomic_DNA"/>
</dbReference>
<accession>H5UPI1</accession>
<organism evidence="2 3">
    <name type="scientific">Mobilicoccus pelagius NBRC 104925</name>
    <dbReference type="NCBI Taxonomy" id="1089455"/>
    <lineage>
        <taxon>Bacteria</taxon>
        <taxon>Bacillati</taxon>
        <taxon>Actinomycetota</taxon>
        <taxon>Actinomycetes</taxon>
        <taxon>Micrococcales</taxon>
        <taxon>Dermatophilaceae</taxon>
        <taxon>Mobilicoccus</taxon>
    </lineage>
</organism>
<gene>
    <name evidence="2" type="ORF">MOPEL_022_00080</name>
</gene>
<evidence type="ECO:0000259" key="1">
    <source>
        <dbReference type="Pfam" id="PF13840"/>
    </source>
</evidence>
<protein>
    <recommendedName>
        <fullName evidence="1">CASTOR ACT domain-containing protein</fullName>
    </recommendedName>
</protein>
<comment type="caution">
    <text evidence="2">The sequence shown here is derived from an EMBL/GenBank/DDBJ whole genome shotgun (WGS) entry which is preliminary data.</text>
</comment>
<dbReference type="SUPFAM" id="SSF55021">
    <property type="entry name" value="ACT-like"/>
    <property type="match status" value="1"/>
</dbReference>
<evidence type="ECO:0000313" key="3">
    <source>
        <dbReference type="Proteomes" id="UP000004367"/>
    </source>
</evidence>
<name>H5UPI1_9MICO</name>
<feature type="domain" description="CASTOR ACT" evidence="1">
    <location>
        <begin position="76"/>
        <end position="131"/>
    </location>
</feature>
<dbReference type="Gene3D" id="3.30.2130.10">
    <property type="entry name" value="VC0802-like"/>
    <property type="match status" value="1"/>
</dbReference>
<evidence type="ECO:0000313" key="2">
    <source>
        <dbReference type="EMBL" id="GAB47639.1"/>
    </source>
</evidence>
<dbReference type="Pfam" id="PF13840">
    <property type="entry name" value="ACT_7"/>
    <property type="match status" value="1"/>
</dbReference>
<reference evidence="2 3" key="1">
    <citation type="submission" date="2012-02" db="EMBL/GenBank/DDBJ databases">
        <title>Whole genome shotgun sequence of Mobilicoccus pelagius NBRC 104925.</title>
        <authorList>
            <person name="Yoshida Y."/>
            <person name="Hosoyama A."/>
            <person name="Tsuchikane K."/>
            <person name="Katsumata H."/>
            <person name="Yamazaki S."/>
            <person name="Fujita N."/>
        </authorList>
    </citation>
    <scope>NUCLEOTIDE SEQUENCE [LARGE SCALE GENOMIC DNA]</scope>
    <source>
        <strain evidence="2 3">NBRC 104925</strain>
    </source>
</reference>
<dbReference type="InterPro" id="IPR027795">
    <property type="entry name" value="CASTOR_ACT_dom"/>
</dbReference>
<proteinExistence type="predicted"/>
<dbReference type="STRING" id="1089455.MOPEL_022_00080"/>
<dbReference type="OrthoDB" id="5615858at2"/>
<dbReference type="eggNOG" id="COG3603">
    <property type="taxonomic scope" value="Bacteria"/>
</dbReference>
<sequence>MTMTHDRIPTAAGRPGWALRLHHADLVFARLAAGSDVPDWAKGARPLSTVAWNEGETSVLAPADVVPHDVDRFGPWRAFEVEGHVDFLLTGVLHGILSPLAAAQIAVTTVSTYRTDWILVPTDHVDQAVNVWRYQGYVVTTDATDGADGSAATTEGGRA</sequence>
<dbReference type="Proteomes" id="UP000004367">
    <property type="component" value="Unassembled WGS sequence"/>
</dbReference>
<dbReference type="AlphaFoldDB" id="H5UPI1"/>
<dbReference type="InterPro" id="IPR045865">
    <property type="entry name" value="ACT-like_dom_sf"/>
</dbReference>